<dbReference type="AlphaFoldDB" id="A0A8J3SN37"/>
<name>A0A8J3SN37_9ACTN</name>
<proteinExistence type="predicted"/>
<feature type="region of interest" description="Disordered" evidence="1">
    <location>
        <begin position="116"/>
        <end position="139"/>
    </location>
</feature>
<evidence type="ECO:0000256" key="1">
    <source>
        <dbReference type="SAM" id="MobiDB-lite"/>
    </source>
</evidence>
<organism evidence="2 3">
    <name type="scientific">Planobispora siamensis</name>
    <dbReference type="NCBI Taxonomy" id="936338"/>
    <lineage>
        <taxon>Bacteria</taxon>
        <taxon>Bacillati</taxon>
        <taxon>Actinomycetota</taxon>
        <taxon>Actinomycetes</taxon>
        <taxon>Streptosporangiales</taxon>
        <taxon>Streptosporangiaceae</taxon>
        <taxon>Planobispora</taxon>
    </lineage>
</organism>
<evidence type="ECO:0000313" key="3">
    <source>
        <dbReference type="Proteomes" id="UP000619788"/>
    </source>
</evidence>
<dbReference type="Proteomes" id="UP000619788">
    <property type="component" value="Unassembled WGS sequence"/>
</dbReference>
<dbReference type="RefSeq" id="WP_204067446.1">
    <property type="nucleotide sequence ID" value="NZ_BOOJ01000052.1"/>
</dbReference>
<comment type="caution">
    <text evidence="2">The sequence shown here is derived from an EMBL/GenBank/DDBJ whole genome shotgun (WGS) entry which is preliminary data.</text>
</comment>
<protein>
    <submittedName>
        <fullName evidence="2">Uncharacterized protein</fullName>
    </submittedName>
</protein>
<gene>
    <name evidence="2" type="ORF">Psi01_59790</name>
</gene>
<keyword evidence="3" id="KW-1185">Reference proteome</keyword>
<evidence type="ECO:0000313" key="2">
    <source>
        <dbReference type="EMBL" id="GIH95349.1"/>
    </source>
</evidence>
<dbReference type="EMBL" id="BOOJ01000052">
    <property type="protein sequence ID" value="GIH95349.1"/>
    <property type="molecule type" value="Genomic_DNA"/>
</dbReference>
<reference evidence="2 3" key="1">
    <citation type="submission" date="2021-01" db="EMBL/GenBank/DDBJ databases">
        <title>Whole genome shotgun sequence of Planobispora siamensis NBRC 107568.</title>
        <authorList>
            <person name="Komaki H."/>
            <person name="Tamura T."/>
        </authorList>
    </citation>
    <scope>NUCLEOTIDE SEQUENCE [LARGE SCALE GENOMIC DNA]</scope>
    <source>
        <strain evidence="2 3">NBRC 107568</strain>
    </source>
</reference>
<sequence>MSAPDRSTAQAFTRATYGRAGRPLTLPRRPGLVCAAHGRAVYRSSRTWPYGRSTHQRARLVHRVDAIYTAWASGHLVGSLVRWTCGATTTRYQLLETCAGQACAACDALPARPADALPQPPGADTGRHLLLRPPRGRAC</sequence>
<accession>A0A8J3SN37</accession>